<keyword evidence="2 5" id="KW-0694">RNA-binding</keyword>
<dbReference type="PANTHER" id="PTHR11655:SF14">
    <property type="entry name" value="LARGE RIBOSOMAL SUBUNIT PROTEIN UL6M"/>
    <property type="match status" value="1"/>
</dbReference>
<evidence type="ECO:0000256" key="2">
    <source>
        <dbReference type="ARBA" id="ARBA00022884"/>
    </source>
</evidence>
<dbReference type="InterPro" id="IPR002358">
    <property type="entry name" value="Ribosomal_uL6_CS"/>
</dbReference>
<evidence type="ECO:0000256" key="4">
    <source>
        <dbReference type="ARBA" id="ARBA00023274"/>
    </source>
</evidence>
<dbReference type="Gene3D" id="3.90.930.12">
    <property type="entry name" value="Ribosomal protein L6, alpha-beta domain"/>
    <property type="match status" value="2"/>
</dbReference>
<evidence type="ECO:0000256" key="6">
    <source>
        <dbReference type="RuleBase" id="RU003869"/>
    </source>
</evidence>
<gene>
    <name evidence="5" type="primary">rplF</name>
    <name evidence="9" type="ORF">F4Y42_21240</name>
</gene>
<evidence type="ECO:0000256" key="3">
    <source>
        <dbReference type="ARBA" id="ARBA00022980"/>
    </source>
</evidence>
<keyword evidence="4 5" id="KW-0687">Ribonucleoprotein</keyword>
<dbReference type="EMBL" id="VXRG01000182">
    <property type="protein sequence ID" value="MXY95973.1"/>
    <property type="molecule type" value="Genomic_DNA"/>
</dbReference>
<dbReference type="GO" id="GO:0002181">
    <property type="term" value="P:cytoplasmic translation"/>
    <property type="evidence" value="ECO:0007669"/>
    <property type="project" value="TreeGrafter"/>
</dbReference>
<dbReference type="AlphaFoldDB" id="A0A6B0YZ82"/>
<dbReference type="InterPro" id="IPR036789">
    <property type="entry name" value="Ribosomal_uL6-like_a/b-dom_sf"/>
</dbReference>
<dbReference type="FunFam" id="3.90.930.12:FF:000002">
    <property type="entry name" value="50S ribosomal protein L6"/>
    <property type="match status" value="1"/>
</dbReference>
<dbReference type="GO" id="GO:0003735">
    <property type="term" value="F:structural constituent of ribosome"/>
    <property type="evidence" value="ECO:0007669"/>
    <property type="project" value="UniProtKB-UniRule"/>
</dbReference>
<organism evidence="9">
    <name type="scientific">Caldilineaceae bacterium SB0664_bin_27</name>
    <dbReference type="NCBI Taxonomy" id="2605260"/>
    <lineage>
        <taxon>Bacteria</taxon>
        <taxon>Bacillati</taxon>
        <taxon>Chloroflexota</taxon>
        <taxon>Caldilineae</taxon>
        <taxon>Caldilineales</taxon>
        <taxon>Caldilineaceae</taxon>
    </lineage>
</organism>
<dbReference type="GO" id="GO:0022625">
    <property type="term" value="C:cytosolic large ribosomal subunit"/>
    <property type="evidence" value="ECO:0007669"/>
    <property type="project" value="UniProtKB-UniRule"/>
</dbReference>
<comment type="subunit">
    <text evidence="5">Part of the 50S ribosomal subunit.</text>
</comment>
<protein>
    <recommendedName>
        <fullName evidence="5">Large ribosomal subunit protein uL6</fullName>
    </recommendedName>
</protein>
<dbReference type="NCBIfam" id="TIGR03654">
    <property type="entry name" value="L6_bact"/>
    <property type="match status" value="1"/>
</dbReference>
<evidence type="ECO:0000256" key="7">
    <source>
        <dbReference type="RuleBase" id="RU003870"/>
    </source>
</evidence>
<evidence type="ECO:0000256" key="5">
    <source>
        <dbReference type="HAMAP-Rule" id="MF_01365"/>
    </source>
</evidence>
<sequence>MSRVGKMPISVPAGVTVDIVTGNVVTVKGPKGELSQKFNRDMRISRENGEIVVTRPTDQRQHRALHGLTRSLLNNMVLGVTDGFKRTLEIHGVGYRAQQEGKNLLLQVGKSHAVEYAPPSPEVEFEVSRDGRTVTISGIDKQQIGELAAKIRKERPPEPYKGKGIRYQGEYVRSKAGKAGAAAV</sequence>
<name>A0A6B0YZ82_9CHLR</name>
<reference evidence="9" key="1">
    <citation type="submission" date="2019-09" db="EMBL/GenBank/DDBJ databases">
        <title>Characterisation of the sponge microbiome using genome-centric metagenomics.</title>
        <authorList>
            <person name="Engelberts J.P."/>
            <person name="Robbins S.J."/>
            <person name="De Goeij J.M."/>
            <person name="Aranda M."/>
            <person name="Bell S.C."/>
            <person name="Webster N.S."/>
        </authorList>
    </citation>
    <scope>NUCLEOTIDE SEQUENCE</scope>
    <source>
        <strain evidence="9">SB0664_bin_27</strain>
    </source>
</reference>
<keyword evidence="1 5" id="KW-0699">rRNA-binding</keyword>
<dbReference type="PANTHER" id="PTHR11655">
    <property type="entry name" value="60S/50S RIBOSOMAL PROTEIN L6/L9"/>
    <property type="match status" value="1"/>
</dbReference>
<dbReference type="PROSITE" id="PS00525">
    <property type="entry name" value="RIBOSOMAL_L6_1"/>
    <property type="match status" value="1"/>
</dbReference>
<keyword evidence="3 5" id="KW-0689">Ribosomal protein</keyword>
<comment type="function">
    <text evidence="5 7">This protein binds to the 23S rRNA, and is important in its secondary structure. It is located near the subunit interface in the base of the L7/L12 stalk, and near the tRNA binding site of the peptidyltransferase center.</text>
</comment>
<dbReference type="PRINTS" id="PR00059">
    <property type="entry name" value="RIBOSOMALL6"/>
</dbReference>
<evidence type="ECO:0000259" key="8">
    <source>
        <dbReference type="Pfam" id="PF00347"/>
    </source>
</evidence>
<dbReference type="PIRSF" id="PIRSF002162">
    <property type="entry name" value="Ribosomal_L6"/>
    <property type="match status" value="1"/>
</dbReference>
<dbReference type="InterPro" id="IPR000702">
    <property type="entry name" value="Ribosomal_uL6-like"/>
</dbReference>
<comment type="similarity">
    <text evidence="5 6">Belongs to the universal ribosomal protein uL6 family.</text>
</comment>
<feature type="domain" description="Large ribosomal subunit protein uL6 alpha-beta" evidence="8">
    <location>
        <begin position="11"/>
        <end position="83"/>
    </location>
</feature>
<dbReference type="SUPFAM" id="SSF56053">
    <property type="entry name" value="Ribosomal protein L6"/>
    <property type="match status" value="2"/>
</dbReference>
<proteinExistence type="inferred from homology"/>
<dbReference type="InterPro" id="IPR020040">
    <property type="entry name" value="Ribosomal_uL6_a/b-dom"/>
</dbReference>
<accession>A0A6B0YZ82</accession>
<evidence type="ECO:0000313" key="9">
    <source>
        <dbReference type="EMBL" id="MXY95973.1"/>
    </source>
</evidence>
<dbReference type="Pfam" id="PF00347">
    <property type="entry name" value="Ribosomal_L6"/>
    <property type="match status" value="2"/>
</dbReference>
<dbReference type="HAMAP" id="MF_01365_B">
    <property type="entry name" value="Ribosomal_uL6_B"/>
    <property type="match status" value="1"/>
</dbReference>
<evidence type="ECO:0000256" key="1">
    <source>
        <dbReference type="ARBA" id="ARBA00022730"/>
    </source>
</evidence>
<feature type="domain" description="Large ribosomal subunit protein uL6 alpha-beta" evidence="8">
    <location>
        <begin position="92"/>
        <end position="167"/>
    </location>
</feature>
<dbReference type="InterPro" id="IPR019906">
    <property type="entry name" value="Ribosomal_uL6_bac-type"/>
</dbReference>
<dbReference type="GO" id="GO:0019843">
    <property type="term" value="F:rRNA binding"/>
    <property type="evidence" value="ECO:0007669"/>
    <property type="project" value="UniProtKB-UniRule"/>
</dbReference>
<comment type="caution">
    <text evidence="9">The sequence shown here is derived from an EMBL/GenBank/DDBJ whole genome shotgun (WGS) entry which is preliminary data.</text>
</comment>